<dbReference type="Pfam" id="PF13563">
    <property type="entry name" value="2_5_RNA_ligase2"/>
    <property type="match status" value="1"/>
</dbReference>
<keyword evidence="2" id="KW-1185">Reference proteome</keyword>
<dbReference type="EMBL" id="JADMLG010000005">
    <property type="protein sequence ID" value="MBH0777369.1"/>
    <property type="molecule type" value="Genomic_DNA"/>
</dbReference>
<comment type="caution">
    <text evidence="1">The sequence shown here is derived from an EMBL/GenBank/DDBJ whole genome shotgun (WGS) entry which is preliminary data.</text>
</comment>
<evidence type="ECO:0000313" key="1">
    <source>
        <dbReference type="EMBL" id="MBH0777369.1"/>
    </source>
</evidence>
<accession>A0A931I9T4</accession>
<evidence type="ECO:0000313" key="2">
    <source>
        <dbReference type="Proteomes" id="UP000655751"/>
    </source>
</evidence>
<dbReference type="GO" id="GO:0016874">
    <property type="term" value="F:ligase activity"/>
    <property type="evidence" value="ECO:0007669"/>
    <property type="project" value="UniProtKB-KW"/>
</dbReference>
<dbReference type="Proteomes" id="UP000655751">
    <property type="component" value="Unassembled WGS sequence"/>
</dbReference>
<dbReference type="InterPro" id="IPR009097">
    <property type="entry name" value="Cyclic_Pdiesterase"/>
</dbReference>
<gene>
    <name evidence="1" type="ORF">IT779_13875</name>
</gene>
<dbReference type="Gene3D" id="3.90.1140.10">
    <property type="entry name" value="Cyclic phosphodiesterase"/>
    <property type="match status" value="1"/>
</dbReference>
<sequence>MRTEPTAIGYLRKDVSGIHQQWDETRIRSHAKRLGYELTKTVTFSNATDDPETRLINVIRALDIDAVVAPSLAHFGGTVPERLIRACELNVLAPEPATYARRYDAIRTGIETAADTFPPAPASISQPETIRANDWTAFRALTELGDHWSAKPWPADRTGYYWYLTFDDPALVELTARCQKSFADTDIAPVPPDGLHLTILGIGDAEQTPATRLPGILGAARVGLARIAPFDLEIGPLTGSRSALRFSVTPWNHLIEIHRVLRAASIGAGGLLRETFDFRPHLGVGYLNSALPAGRMIDEVAGLRDLEPVTVRVEKVELVRVRREGREYRWDTQGDVRLGG</sequence>
<dbReference type="RefSeq" id="WP_196149721.1">
    <property type="nucleotide sequence ID" value="NZ_JADMLG010000005.1"/>
</dbReference>
<dbReference type="SUPFAM" id="SSF55144">
    <property type="entry name" value="LigT-like"/>
    <property type="match status" value="1"/>
</dbReference>
<name>A0A931I9T4_9NOCA</name>
<organism evidence="1 2">
    <name type="scientific">Nocardia bovistercoris</name>
    <dbReference type="NCBI Taxonomy" id="2785916"/>
    <lineage>
        <taxon>Bacteria</taxon>
        <taxon>Bacillati</taxon>
        <taxon>Actinomycetota</taxon>
        <taxon>Actinomycetes</taxon>
        <taxon>Mycobacteriales</taxon>
        <taxon>Nocardiaceae</taxon>
        <taxon>Nocardia</taxon>
    </lineage>
</organism>
<reference evidence="1" key="1">
    <citation type="submission" date="2020-11" db="EMBL/GenBank/DDBJ databases">
        <title>Nocardia NEAU-351.nov., a novel actinomycete isolated from the cow dung.</title>
        <authorList>
            <person name="Zhang X."/>
        </authorList>
    </citation>
    <scope>NUCLEOTIDE SEQUENCE</scope>
    <source>
        <strain evidence="1">NEAU-351</strain>
    </source>
</reference>
<keyword evidence="1" id="KW-0436">Ligase</keyword>
<proteinExistence type="predicted"/>
<dbReference type="AlphaFoldDB" id="A0A931I9T4"/>
<protein>
    <submittedName>
        <fullName evidence="1">2'-5' RNA ligase family protein</fullName>
    </submittedName>
</protein>